<dbReference type="EMBL" id="LKMD01000106">
    <property type="protein sequence ID" value="PIA92274.1"/>
    <property type="molecule type" value="Genomic_DNA"/>
</dbReference>
<gene>
    <name evidence="3" type="ORF">CB0940_09865</name>
    <name evidence="4" type="ORF">RHO25_010441</name>
</gene>
<dbReference type="AlphaFoldDB" id="A0A2G5HI82"/>
<protein>
    <recommendedName>
        <fullName evidence="2">Heterokaryon incompatibility domain-containing protein</fullName>
    </recommendedName>
</protein>
<reference evidence="4 6" key="2">
    <citation type="submission" date="2023-09" db="EMBL/GenBank/DDBJ databases">
        <title>Complete-Gapless Cercospora beticola genome.</title>
        <authorList>
            <person name="Wyatt N.A."/>
            <person name="Spanner R.E."/>
            <person name="Bolton M.D."/>
        </authorList>
    </citation>
    <scope>NUCLEOTIDE SEQUENCE [LARGE SCALE GENOMIC DNA]</scope>
    <source>
        <strain evidence="4">Cb09-40</strain>
    </source>
</reference>
<evidence type="ECO:0000313" key="6">
    <source>
        <dbReference type="Proteomes" id="UP001302367"/>
    </source>
</evidence>
<dbReference type="OrthoDB" id="3648367at2759"/>
<accession>A0A2G5HI82</accession>
<dbReference type="Pfam" id="PF06985">
    <property type="entry name" value="HET"/>
    <property type="match status" value="1"/>
</dbReference>
<evidence type="ECO:0000259" key="2">
    <source>
        <dbReference type="Pfam" id="PF06985"/>
    </source>
</evidence>
<evidence type="ECO:0000313" key="5">
    <source>
        <dbReference type="Proteomes" id="UP000230605"/>
    </source>
</evidence>
<feature type="region of interest" description="Disordered" evidence="1">
    <location>
        <begin position="1"/>
        <end position="28"/>
    </location>
</feature>
<keyword evidence="6" id="KW-1185">Reference proteome</keyword>
<dbReference type="PANTHER" id="PTHR24148">
    <property type="entry name" value="ANKYRIN REPEAT DOMAIN-CONTAINING PROTEIN 39 HOMOLOG-RELATED"/>
    <property type="match status" value="1"/>
</dbReference>
<dbReference type="PANTHER" id="PTHR24148:SF73">
    <property type="entry name" value="HET DOMAIN PROTEIN (AFU_ORTHOLOGUE AFUA_8G01020)"/>
    <property type="match status" value="1"/>
</dbReference>
<evidence type="ECO:0000313" key="3">
    <source>
        <dbReference type="EMBL" id="PIA92274.1"/>
    </source>
</evidence>
<sequence length="627" mass="72047">MSTHNSEQDAAEFDHEREQGNALTRSPEHANEYIYEPLPGDRWIRVLILEPASELACPLVARLELLALGPALPMAPQKPLGYGSRFESPDDKQFDSYVSLVQASRLPYTAVSYSWAMDDGDDSPSRVLTLHGKKVSITQNLSEGLRRIRYKTDSRWLWVDALCIDQHNTAERSAQVAMMTDIFELAERCIVWLGEDIVRDNDLAVWQLSHCIVPNDNPRAFNKCFGSRNGNAAIVVLNALMAVDHSRCTMHACSERHNRIDDADFAGELFHIDVGENEFSDKTLKEFWQYMLAAPPEAVARKLSGIKLWLERRYWQRRWVVQESASRNRSSGATDYCWAEFSLGRIEMQNMLWLLSSIDVAVGSFFDVRFRAVDALRMTEAGTGPPKDLCDQLNIHGHLQCSDDRDRLYSLVSLDPGYGVQVDYALPMREVCIEFSRLMVRRGEVKRLLEACRYQRGAALNLPSWVVDLREYRYFDPRFVRCTTVHGSVSANGQLLLELNLLGPIVGMEKVTEEHPHGPITKFFLLFKPDGLSFLWRRRRARPTALRMPWLYTRDGRSPRKADALYCFQDGLDMQILLLRPPNKKLAMYRIIDQHICFDLYSADEYEIIGRHTYILREDYLETVHIG</sequence>
<evidence type="ECO:0000313" key="4">
    <source>
        <dbReference type="EMBL" id="WPB05787.1"/>
    </source>
</evidence>
<dbReference type="Proteomes" id="UP001302367">
    <property type="component" value="Chromosome 7"/>
</dbReference>
<feature type="domain" description="Heterokaryon incompatibility" evidence="2">
    <location>
        <begin position="108"/>
        <end position="323"/>
    </location>
</feature>
<dbReference type="InterPro" id="IPR010730">
    <property type="entry name" value="HET"/>
</dbReference>
<name>A0A2G5HI82_CERBT</name>
<proteinExistence type="predicted"/>
<organism evidence="3 5">
    <name type="scientific">Cercospora beticola</name>
    <name type="common">Sugarbeet leaf spot fungus</name>
    <dbReference type="NCBI Taxonomy" id="122368"/>
    <lineage>
        <taxon>Eukaryota</taxon>
        <taxon>Fungi</taxon>
        <taxon>Dikarya</taxon>
        <taxon>Ascomycota</taxon>
        <taxon>Pezizomycotina</taxon>
        <taxon>Dothideomycetes</taxon>
        <taxon>Dothideomycetidae</taxon>
        <taxon>Mycosphaerellales</taxon>
        <taxon>Mycosphaerellaceae</taxon>
        <taxon>Cercospora</taxon>
    </lineage>
</organism>
<dbReference type="EMBL" id="CP134190">
    <property type="protein sequence ID" value="WPB05787.1"/>
    <property type="molecule type" value="Genomic_DNA"/>
</dbReference>
<reference evidence="3 5" key="1">
    <citation type="submission" date="2015-10" db="EMBL/GenBank/DDBJ databases">
        <title>The cercosporin biosynthetic gene cluster was horizontally transferred to several fungal lineages and shown to be expanded in Cercospora beticola based on microsynteny with recipient genomes.</title>
        <authorList>
            <person name="De Jonge R."/>
            <person name="Ebert M.K."/>
            <person name="Suttle J.C."/>
            <person name="Jurick Ii W.M."/>
            <person name="Secor G.A."/>
            <person name="Thomma B.P."/>
            <person name="Van De Peer Y."/>
            <person name="Bolton M.D."/>
        </authorList>
    </citation>
    <scope>NUCLEOTIDE SEQUENCE [LARGE SCALE GENOMIC DNA]</scope>
    <source>
        <strain evidence="3 5">09-40</strain>
    </source>
</reference>
<dbReference type="InterPro" id="IPR052895">
    <property type="entry name" value="HetReg/Transcr_Mod"/>
</dbReference>
<evidence type="ECO:0000256" key="1">
    <source>
        <dbReference type="SAM" id="MobiDB-lite"/>
    </source>
</evidence>
<dbReference type="Proteomes" id="UP000230605">
    <property type="component" value="Chromosome 7"/>
</dbReference>